<evidence type="ECO:0000313" key="3">
    <source>
        <dbReference type="Proteomes" id="UP000769780"/>
    </source>
</evidence>
<protein>
    <recommendedName>
        <fullName evidence="4">DUF2269 domain-containing protein</fullName>
    </recommendedName>
</protein>
<sequence length="146" mass="16954">MDSSYRIFIFIHVLSAIGSIGPFFILLPISNQLQKATGEALSAYLSIFRFVVRLTKHMGHILVVSGVLLIIIGPWTWRTPWILMTLAVMFLSIFFLARAFSPILKKFEEENKDKIRLAAKLKRTLWNYIVLLLIMLWFMVVKPVLW</sequence>
<dbReference type="RefSeq" id="WP_221871180.1">
    <property type="nucleotide sequence ID" value="NZ_JACWFH010000007.1"/>
</dbReference>
<dbReference type="EMBL" id="JACWFH010000007">
    <property type="protein sequence ID" value="MBY0095833.1"/>
    <property type="molecule type" value="Genomic_DNA"/>
</dbReference>
<comment type="caution">
    <text evidence="2">The sequence shown here is derived from an EMBL/GenBank/DDBJ whole genome shotgun (WGS) entry which is preliminary data.</text>
</comment>
<feature type="transmembrane region" description="Helical" evidence="1">
    <location>
        <begin position="125"/>
        <end position="145"/>
    </location>
</feature>
<keyword evidence="3" id="KW-1185">Reference proteome</keyword>
<keyword evidence="1" id="KW-1133">Transmembrane helix</keyword>
<gene>
    <name evidence="2" type="ORF">H0185_03320</name>
</gene>
<feature type="transmembrane region" description="Helical" evidence="1">
    <location>
        <begin position="83"/>
        <end position="104"/>
    </location>
</feature>
<name>A0ABS7K0Q4_9BACI</name>
<reference evidence="2 3" key="1">
    <citation type="submission" date="2020-07" db="EMBL/GenBank/DDBJ databases">
        <title>Fungal Genomes of the International Space Station.</title>
        <authorList>
            <person name="Seuylemezian A."/>
            <person name="Singh N.K."/>
            <person name="Wood J."/>
            <person name="Venkateswaran K."/>
        </authorList>
    </citation>
    <scope>NUCLEOTIDE SEQUENCE [LARGE SCALE GENOMIC DNA]</scope>
    <source>
        <strain evidence="2 3">PL-B2</strain>
    </source>
</reference>
<evidence type="ECO:0000256" key="1">
    <source>
        <dbReference type="SAM" id="Phobius"/>
    </source>
</evidence>
<organism evidence="2 3">
    <name type="scientific">Mesobacillus maritimus</name>
    <dbReference type="NCBI Taxonomy" id="1643336"/>
    <lineage>
        <taxon>Bacteria</taxon>
        <taxon>Bacillati</taxon>
        <taxon>Bacillota</taxon>
        <taxon>Bacilli</taxon>
        <taxon>Bacillales</taxon>
        <taxon>Bacillaceae</taxon>
        <taxon>Mesobacillus</taxon>
    </lineage>
</organism>
<dbReference type="Proteomes" id="UP000769780">
    <property type="component" value="Unassembled WGS sequence"/>
</dbReference>
<feature type="transmembrane region" description="Helical" evidence="1">
    <location>
        <begin position="7"/>
        <end position="27"/>
    </location>
</feature>
<evidence type="ECO:0000313" key="2">
    <source>
        <dbReference type="EMBL" id="MBY0095833.1"/>
    </source>
</evidence>
<accession>A0ABS7K0Q4</accession>
<keyword evidence="1" id="KW-0812">Transmembrane</keyword>
<proteinExistence type="predicted"/>
<evidence type="ECO:0008006" key="4">
    <source>
        <dbReference type="Google" id="ProtNLM"/>
    </source>
</evidence>
<keyword evidence="1" id="KW-0472">Membrane</keyword>
<feature type="transmembrane region" description="Helical" evidence="1">
    <location>
        <begin position="59"/>
        <end position="77"/>
    </location>
</feature>